<dbReference type="SUPFAM" id="SSF51735">
    <property type="entry name" value="NAD(P)-binding Rossmann-fold domains"/>
    <property type="match status" value="1"/>
</dbReference>
<organism evidence="5 6">
    <name type="scientific">Neisseria dentiae</name>
    <dbReference type="NCBI Taxonomy" id="194197"/>
    <lineage>
        <taxon>Bacteria</taxon>
        <taxon>Pseudomonadati</taxon>
        <taxon>Pseudomonadota</taxon>
        <taxon>Betaproteobacteria</taxon>
        <taxon>Neisseriales</taxon>
        <taxon>Neisseriaceae</taxon>
        <taxon>Neisseria</taxon>
    </lineage>
</organism>
<dbReference type="GO" id="GO:0016491">
    <property type="term" value="F:oxidoreductase activity"/>
    <property type="evidence" value="ECO:0007669"/>
    <property type="project" value="UniProtKB-KW"/>
</dbReference>
<proteinExistence type="inferred from homology"/>
<keyword evidence="2" id="KW-0560">Oxidoreductase</keyword>
<dbReference type="GO" id="GO:0016020">
    <property type="term" value="C:membrane"/>
    <property type="evidence" value="ECO:0007669"/>
    <property type="project" value="TreeGrafter"/>
</dbReference>
<feature type="domain" description="Ketoreductase" evidence="4">
    <location>
        <begin position="6"/>
        <end position="175"/>
    </location>
</feature>
<evidence type="ECO:0000256" key="2">
    <source>
        <dbReference type="ARBA" id="ARBA00023002"/>
    </source>
</evidence>
<dbReference type="InterPro" id="IPR057326">
    <property type="entry name" value="KR_dom"/>
</dbReference>
<dbReference type="EMBL" id="MTBO01000012">
    <property type="protein sequence ID" value="OSI17056.1"/>
    <property type="molecule type" value="Genomic_DNA"/>
</dbReference>
<dbReference type="InterPro" id="IPR036291">
    <property type="entry name" value="NAD(P)-bd_dom_sf"/>
</dbReference>
<dbReference type="Proteomes" id="UP000193118">
    <property type="component" value="Unassembled WGS sequence"/>
</dbReference>
<dbReference type="SMART" id="SM00822">
    <property type="entry name" value="PKS_KR"/>
    <property type="match status" value="1"/>
</dbReference>
<evidence type="ECO:0000256" key="1">
    <source>
        <dbReference type="ARBA" id="ARBA00006484"/>
    </source>
</evidence>
<evidence type="ECO:0000313" key="6">
    <source>
        <dbReference type="Proteomes" id="UP000193118"/>
    </source>
</evidence>
<dbReference type="Gene3D" id="3.40.50.720">
    <property type="entry name" value="NAD(P)-binding Rossmann-like Domain"/>
    <property type="match status" value="1"/>
</dbReference>
<dbReference type="PANTHER" id="PTHR44196:SF1">
    <property type="entry name" value="DEHYDROGENASE_REDUCTASE SDR FAMILY MEMBER 7B"/>
    <property type="match status" value="1"/>
</dbReference>
<comment type="similarity">
    <text evidence="1 3">Belongs to the short-chain dehydrogenases/reductases (SDR) family.</text>
</comment>
<evidence type="ECO:0000256" key="3">
    <source>
        <dbReference type="RuleBase" id="RU000363"/>
    </source>
</evidence>
<reference evidence="6" key="1">
    <citation type="submission" date="2017-01" db="EMBL/GenBank/DDBJ databases">
        <authorList>
            <person name="Wolfgang W.J."/>
            <person name="Cole J."/>
            <person name="Wroblewski D."/>
            <person name="Mcginnis J."/>
            <person name="Musser K.A."/>
        </authorList>
    </citation>
    <scope>NUCLEOTIDE SEQUENCE [LARGE SCALE GENOMIC DNA]</scope>
    <source>
        <strain evidence="6">DSM 19151</strain>
    </source>
</reference>
<dbReference type="PANTHER" id="PTHR44196">
    <property type="entry name" value="DEHYDROGENASE/REDUCTASE SDR FAMILY MEMBER 7B"/>
    <property type="match status" value="1"/>
</dbReference>
<gene>
    <name evidence="5" type="ORF">BWD09_06185</name>
</gene>
<evidence type="ECO:0000313" key="5">
    <source>
        <dbReference type="EMBL" id="OSI17056.1"/>
    </source>
</evidence>
<dbReference type="PRINTS" id="PR00081">
    <property type="entry name" value="GDHRDH"/>
</dbReference>
<dbReference type="GeneID" id="94581972"/>
<dbReference type="OrthoDB" id="9810734at2"/>
<dbReference type="AlphaFoldDB" id="A0A1X3DB79"/>
<protein>
    <submittedName>
        <fullName evidence="5">Short-chain dehydrogenase</fullName>
    </submittedName>
</protein>
<evidence type="ECO:0000259" key="4">
    <source>
        <dbReference type="SMART" id="SM00822"/>
    </source>
</evidence>
<dbReference type="RefSeq" id="WP_085365839.1">
    <property type="nucleotide sequence ID" value="NZ_CAUJPZ010000015.1"/>
</dbReference>
<dbReference type="STRING" id="194197.BWD09_06185"/>
<accession>A0A1X3DB79</accession>
<comment type="caution">
    <text evidence="5">The sequence shown here is derived from an EMBL/GenBank/DDBJ whole genome shotgun (WGS) entry which is preliminary data.</text>
</comment>
<dbReference type="InterPro" id="IPR020904">
    <property type="entry name" value="Sc_DH/Rdtase_CS"/>
</dbReference>
<dbReference type="PRINTS" id="PR00080">
    <property type="entry name" value="SDRFAMILY"/>
</dbReference>
<dbReference type="Pfam" id="PF00106">
    <property type="entry name" value="adh_short"/>
    <property type="match status" value="1"/>
</dbReference>
<sequence>MTPDPHTVLITGGASGIGFALAQKFHAVGNRVILAGRRSEALQQAAERLPGALAETADITRAQDRAALVQKYPDLNILVNNAGIQLNSPLAEQSEADITHELCVNLTAPILLTHAFLPMLLKQPHGAVVNVSSGLAIVPKEAASVYCASKAALHSFSQTLRWQLEHTGVKVFELMPPLVDTAMTAGRGKGKISPEALAEEFWQAFLADKYEIMGGKTKLLYRINRLFPKLAERIMRKGL</sequence>
<name>A0A1X3DB79_9NEIS</name>
<keyword evidence="6" id="KW-1185">Reference proteome</keyword>
<dbReference type="PROSITE" id="PS00061">
    <property type="entry name" value="ADH_SHORT"/>
    <property type="match status" value="1"/>
</dbReference>
<dbReference type="InterPro" id="IPR002347">
    <property type="entry name" value="SDR_fam"/>
</dbReference>